<keyword evidence="1" id="KW-0732">Signal</keyword>
<proteinExistence type="predicted"/>
<feature type="chain" id="PRO_5011453780" description="DUF3575 domain-containing protein" evidence="1">
    <location>
        <begin position="21"/>
        <end position="173"/>
    </location>
</feature>
<dbReference type="Proteomes" id="UP000199534">
    <property type="component" value="Unassembled WGS sequence"/>
</dbReference>
<evidence type="ECO:0008006" key="4">
    <source>
        <dbReference type="Google" id="ProtNLM"/>
    </source>
</evidence>
<evidence type="ECO:0000313" key="3">
    <source>
        <dbReference type="Proteomes" id="UP000199534"/>
    </source>
</evidence>
<dbReference type="AlphaFoldDB" id="A0A1I6FSB2"/>
<protein>
    <recommendedName>
        <fullName evidence="4">DUF3575 domain-containing protein</fullName>
    </recommendedName>
</protein>
<evidence type="ECO:0000313" key="2">
    <source>
        <dbReference type="EMBL" id="SFR32835.1"/>
    </source>
</evidence>
<gene>
    <name evidence="2" type="ORF">SAMN04490243_0561</name>
</gene>
<dbReference type="EMBL" id="FOYQ01000001">
    <property type="protein sequence ID" value="SFR32835.1"/>
    <property type="molecule type" value="Genomic_DNA"/>
</dbReference>
<keyword evidence="3" id="KW-1185">Reference proteome</keyword>
<sequence>MKRNSLLLAFALLFCCVGFAQEEETTSDQPRDEIKVNMLFALAEVPELTYERLLSEDTGLGVSVGFTWNDDIEYKLGIVPFYRFYFGDGYARGFFLEANTFFGSVAQYDYDFTTDMEITENEFTFGLGIAAGAKFLTSKNWIGEIYLGVGRYFNGSLGVEAYPRIGIVFGKRF</sequence>
<organism evidence="2 3">
    <name type="scientific">Robiginitalea myxolifaciens</name>
    <dbReference type="NCBI Taxonomy" id="400055"/>
    <lineage>
        <taxon>Bacteria</taxon>
        <taxon>Pseudomonadati</taxon>
        <taxon>Bacteroidota</taxon>
        <taxon>Flavobacteriia</taxon>
        <taxon>Flavobacteriales</taxon>
        <taxon>Flavobacteriaceae</taxon>
        <taxon>Robiginitalea</taxon>
    </lineage>
</organism>
<dbReference type="InterPro" id="IPR021958">
    <property type="entry name" value="DUF3575"/>
</dbReference>
<name>A0A1I6FSB2_9FLAO</name>
<accession>A0A1I6FSB2</accession>
<feature type="signal peptide" evidence="1">
    <location>
        <begin position="1"/>
        <end position="20"/>
    </location>
</feature>
<reference evidence="2 3" key="1">
    <citation type="submission" date="2016-10" db="EMBL/GenBank/DDBJ databases">
        <authorList>
            <person name="de Groot N.N."/>
        </authorList>
    </citation>
    <scope>NUCLEOTIDE SEQUENCE [LARGE SCALE GENOMIC DNA]</scope>
    <source>
        <strain evidence="2 3">DSM 21019</strain>
    </source>
</reference>
<dbReference type="Pfam" id="PF12099">
    <property type="entry name" value="DUF3575"/>
    <property type="match status" value="1"/>
</dbReference>
<evidence type="ECO:0000256" key="1">
    <source>
        <dbReference type="SAM" id="SignalP"/>
    </source>
</evidence>
<dbReference type="RefSeq" id="WP_092980503.1">
    <property type="nucleotide sequence ID" value="NZ_FOYQ01000001.1"/>
</dbReference>
<dbReference type="OrthoDB" id="768080at2"/>
<dbReference type="STRING" id="400055.SAMN04490243_0561"/>